<dbReference type="Proteomes" id="UP001530400">
    <property type="component" value="Unassembled WGS sequence"/>
</dbReference>
<feature type="compositionally biased region" description="Low complexity" evidence="1">
    <location>
        <begin position="294"/>
        <end position="310"/>
    </location>
</feature>
<keyword evidence="2" id="KW-1133">Transmembrane helix</keyword>
<evidence type="ECO:0000313" key="3">
    <source>
        <dbReference type="EMBL" id="KAL3779079.1"/>
    </source>
</evidence>
<dbReference type="PANTHER" id="PTHR33683:SF46">
    <property type="entry name" value="SUSHI DOMAIN-CONTAINING PROTEIN"/>
    <property type="match status" value="1"/>
</dbReference>
<organism evidence="3 4">
    <name type="scientific">Cyclotella atomus</name>
    <dbReference type="NCBI Taxonomy" id="382360"/>
    <lineage>
        <taxon>Eukaryota</taxon>
        <taxon>Sar</taxon>
        <taxon>Stramenopiles</taxon>
        <taxon>Ochrophyta</taxon>
        <taxon>Bacillariophyta</taxon>
        <taxon>Coscinodiscophyceae</taxon>
        <taxon>Thalassiosirophycidae</taxon>
        <taxon>Stephanodiscales</taxon>
        <taxon>Stephanodiscaceae</taxon>
        <taxon>Cyclotella</taxon>
    </lineage>
</organism>
<feature type="compositionally biased region" description="Pro residues" evidence="1">
    <location>
        <begin position="191"/>
        <end position="215"/>
    </location>
</feature>
<proteinExistence type="predicted"/>
<dbReference type="PRINTS" id="PR01217">
    <property type="entry name" value="PRICHEXTENSN"/>
</dbReference>
<feature type="compositionally biased region" description="Low complexity" evidence="1">
    <location>
        <begin position="216"/>
        <end position="248"/>
    </location>
</feature>
<evidence type="ECO:0000313" key="4">
    <source>
        <dbReference type="Proteomes" id="UP001530400"/>
    </source>
</evidence>
<keyword evidence="2" id="KW-0812">Transmembrane</keyword>
<reference evidence="3 4" key="1">
    <citation type="submission" date="2024-10" db="EMBL/GenBank/DDBJ databases">
        <title>Updated reference genomes for cyclostephanoid diatoms.</title>
        <authorList>
            <person name="Roberts W.R."/>
            <person name="Alverson A.J."/>
        </authorList>
    </citation>
    <scope>NUCLEOTIDE SEQUENCE [LARGE SCALE GENOMIC DNA]</scope>
    <source>
        <strain evidence="3 4">AJA010-31</strain>
    </source>
</reference>
<protein>
    <submittedName>
        <fullName evidence="3">Uncharacterized protein</fullName>
    </submittedName>
</protein>
<keyword evidence="4" id="KW-1185">Reference proteome</keyword>
<accession>A0ABD3NT49</accession>
<gene>
    <name evidence="3" type="ORF">ACHAWO_003782</name>
</gene>
<feature type="region of interest" description="Disordered" evidence="1">
    <location>
        <begin position="183"/>
        <end position="310"/>
    </location>
</feature>
<feature type="compositionally biased region" description="Low complexity" evidence="1">
    <location>
        <begin position="272"/>
        <end position="286"/>
    </location>
</feature>
<feature type="transmembrane region" description="Helical" evidence="2">
    <location>
        <begin position="310"/>
        <end position="328"/>
    </location>
</feature>
<keyword evidence="2" id="KW-0472">Membrane</keyword>
<name>A0ABD3NT49_9STRA</name>
<sequence length="329" mass="34799">MNYYISGTSLIIALACIIQYGMAAMLSTGIFTGPYHVSLSHRLSADGNLFTVEAKSNQVSIQGFDIHVDAGATTIEIYSRPGVIVTNNNDNGWLLIQTVQVDGQGKGNVTVLPDFAVPVNVPAFSKQSFYVTAADEKDVWYTIGQQLGQAYVSDDYLSILEGYALGYGFVGASGPRRWNGHVRYSFNGEAPQPPTPTANPTPNPTLSPTPKPPAYPTLLPTAKLTQQPTSSSPTTSPTTKSPTITSTTDAPTVDHGTPPPISPNGMTDEPSRSPSSLPTISSTAPQPSSPPTENPTKTATPKPTSSSSRSLYSGAVIVASIVMMWMFIG</sequence>
<evidence type="ECO:0000256" key="1">
    <source>
        <dbReference type="SAM" id="MobiDB-lite"/>
    </source>
</evidence>
<evidence type="ECO:0000256" key="2">
    <source>
        <dbReference type="SAM" id="Phobius"/>
    </source>
</evidence>
<dbReference type="AlphaFoldDB" id="A0ABD3NT49"/>
<dbReference type="PANTHER" id="PTHR33683">
    <property type="entry name" value="1, PUTATIVE-RELATED"/>
    <property type="match status" value="1"/>
</dbReference>
<comment type="caution">
    <text evidence="3">The sequence shown here is derived from an EMBL/GenBank/DDBJ whole genome shotgun (WGS) entry which is preliminary data.</text>
</comment>
<dbReference type="EMBL" id="JALLPJ020000955">
    <property type="protein sequence ID" value="KAL3779079.1"/>
    <property type="molecule type" value="Genomic_DNA"/>
</dbReference>